<proteinExistence type="predicted"/>
<dbReference type="RefSeq" id="WP_015514263.1">
    <property type="nucleotide sequence ID" value="NC_021009.1"/>
</dbReference>
<dbReference type="PATRIC" id="fig|717962.3.peg.1805"/>
<dbReference type="KEGG" id="cct:CC1_19660"/>
<evidence type="ECO:0000313" key="2">
    <source>
        <dbReference type="EMBL" id="CBK80695.1"/>
    </source>
</evidence>
<dbReference type="HOGENOM" id="CLU_1882213_0_0_9"/>
<protein>
    <submittedName>
        <fullName evidence="2">Uncharacterized protein</fullName>
    </submittedName>
</protein>
<dbReference type="EMBL" id="FP929038">
    <property type="protein sequence ID" value="CBK80695.1"/>
    <property type="molecule type" value="Genomic_DNA"/>
</dbReference>
<name>D4J8M4_9FIRM</name>
<evidence type="ECO:0000256" key="1">
    <source>
        <dbReference type="SAM" id="MobiDB-lite"/>
    </source>
</evidence>
<feature type="compositionally biased region" description="Acidic residues" evidence="1">
    <location>
        <begin position="103"/>
        <end position="115"/>
    </location>
</feature>
<gene>
    <name evidence="2" type="ORF">CC1_19660</name>
</gene>
<dbReference type="Proteomes" id="UP000008798">
    <property type="component" value="Chromosome"/>
</dbReference>
<sequence length="135" mass="15553">MDNQKSVEVTKPETTAQEYYADAKQTITLGVRNLIRAFPLPLFMIDSILQGILLEYRNEAYMELASTVDDHKQKTEEYYEAKMKEMQESFEKEKADLIQAFENSEDAESEEEADQSEVVPADITVKEITEETEVD</sequence>
<reference evidence="2 3" key="2">
    <citation type="submission" date="2010-03" db="EMBL/GenBank/DDBJ databases">
        <authorList>
            <person name="Pajon A."/>
        </authorList>
    </citation>
    <scope>NUCLEOTIDE SEQUENCE [LARGE SCALE GENOMIC DNA]</scope>
    <source>
        <strain evidence="2 3">GD/7</strain>
    </source>
</reference>
<reference evidence="2 3" key="1">
    <citation type="submission" date="2010-03" db="EMBL/GenBank/DDBJ databases">
        <title>The genome sequence of Coprococcus catus GD/7.</title>
        <authorList>
            <consortium name="metaHIT consortium -- http://www.metahit.eu/"/>
            <person name="Pajon A."/>
            <person name="Turner K."/>
            <person name="Parkhill J."/>
            <person name="Duncan S."/>
            <person name="Flint H."/>
        </authorList>
    </citation>
    <scope>NUCLEOTIDE SEQUENCE [LARGE SCALE GENOMIC DNA]</scope>
    <source>
        <strain evidence="2 3">GD/7</strain>
    </source>
</reference>
<dbReference type="STRING" id="717962.CC1_19660"/>
<accession>D4J8M4</accession>
<organism evidence="2 3">
    <name type="scientific">Coprococcus catus GD/7</name>
    <dbReference type="NCBI Taxonomy" id="717962"/>
    <lineage>
        <taxon>Bacteria</taxon>
        <taxon>Bacillati</taxon>
        <taxon>Bacillota</taxon>
        <taxon>Clostridia</taxon>
        <taxon>Lachnospirales</taxon>
        <taxon>Lachnospiraceae</taxon>
        <taxon>Coprococcus</taxon>
    </lineage>
</organism>
<evidence type="ECO:0000313" key="3">
    <source>
        <dbReference type="Proteomes" id="UP000008798"/>
    </source>
</evidence>
<feature type="region of interest" description="Disordered" evidence="1">
    <location>
        <begin position="101"/>
        <end position="135"/>
    </location>
</feature>
<dbReference type="AlphaFoldDB" id="D4J8M4"/>